<dbReference type="SUPFAM" id="SSF46689">
    <property type="entry name" value="Homeodomain-like"/>
    <property type="match status" value="2"/>
</dbReference>
<evidence type="ECO:0000313" key="6">
    <source>
        <dbReference type="Proteomes" id="UP000639274"/>
    </source>
</evidence>
<dbReference type="PANTHER" id="PTHR46796">
    <property type="entry name" value="HTH-TYPE TRANSCRIPTIONAL ACTIVATOR RHAS-RELATED"/>
    <property type="match status" value="1"/>
</dbReference>
<organism evidence="5 6">
    <name type="scientific">Agrilutibacter solisilvae</name>
    <dbReference type="NCBI Taxonomy" id="2763317"/>
    <lineage>
        <taxon>Bacteria</taxon>
        <taxon>Pseudomonadati</taxon>
        <taxon>Pseudomonadota</taxon>
        <taxon>Gammaproteobacteria</taxon>
        <taxon>Lysobacterales</taxon>
        <taxon>Lysobacteraceae</taxon>
        <taxon>Agrilutibacter</taxon>
    </lineage>
</organism>
<dbReference type="InterPro" id="IPR050204">
    <property type="entry name" value="AraC_XylS_family_regulators"/>
</dbReference>
<protein>
    <submittedName>
        <fullName evidence="5">Helix-turn-helix transcriptional regulator</fullName>
    </submittedName>
</protein>
<evidence type="ECO:0000256" key="3">
    <source>
        <dbReference type="ARBA" id="ARBA00023163"/>
    </source>
</evidence>
<evidence type="ECO:0000259" key="4">
    <source>
        <dbReference type="PROSITE" id="PS01124"/>
    </source>
</evidence>
<dbReference type="KEGG" id="lsf:I8J32_008205"/>
<dbReference type="InterPro" id="IPR009057">
    <property type="entry name" value="Homeodomain-like_sf"/>
</dbReference>
<dbReference type="PANTHER" id="PTHR46796:SF7">
    <property type="entry name" value="ARAC FAMILY TRANSCRIPTIONAL REGULATOR"/>
    <property type="match status" value="1"/>
</dbReference>
<feature type="domain" description="HTH araC/xylS-type" evidence="4">
    <location>
        <begin position="207"/>
        <end position="305"/>
    </location>
</feature>
<keyword evidence="3" id="KW-0804">Transcription</keyword>
<dbReference type="EMBL" id="CP071518">
    <property type="protein sequence ID" value="QSX79800.1"/>
    <property type="molecule type" value="Genomic_DNA"/>
</dbReference>
<evidence type="ECO:0000313" key="5">
    <source>
        <dbReference type="EMBL" id="QSX79800.1"/>
    </source>
</evidence>
<evidence type="ECO:0000256" key="2">
    <source>
        <dbReference type="ARBA" id="ARBA00023125"/>
    </source>
</evidence>
<gene>
    <name evidence="5" type="ORF">I8J32_008205</name>
</gene>
<dbReference type="Gene3D" id="1.10.10.60">
    <property type="entry name" value="Homeodomain-like"/>
    <property type="match status" value="2"/>
</dbReference>
<dbReference type="Proteomes" id="UP000639274">
    <property type="component" value="Chromosome"/>
</dbReference>
<dbReference type="GO" id="GO:0043565">
    <property type="term" value="F:sequence-specific DNA binding"/>
    <property type="evidence" value="ECO:0007669"/>
    <property type="project" value="InterPro"/>
</dbReference>
<dbReference type="InterPro" id="IPR018060">
    <property type="entry name" value="HTH_AraC"/>
</dbReference>
<proteinExistence type="predicted"/>
<sequence>MPAEFPRPVPLPEFHCLRSGTLDLAGLPRDRMHLVHVGGRGLRVDLPAGWMSVWIPLRGAPDIATPADAYRSPDDALPQWPLPTGRMLVARGDLLTARTRAPALCLLLAGTPAAWNALLRTLPGAPACGDIFARQWACARPLRRAAVRMAQCLRSATFATLDPPAGLSAQRVFALALVDAQRDLEPFVDRCNGRTPQRRRLTLQRLLRTHQLIERDPEARLELAQLARSANYSPWHLIRMYREVFGETPSEHAARLRLERAWSLVRDSAMPVCLITQHLGYESQSAFCRAFKNAFGLTTTQVRHLPVEVARLRSHAANHVRPRNAIAGTTRAARHAVS</sequence>
<keyword evidence="2" id="KW-0238">DNA-binding</keyword>
<keyword evidence="6" id="KW-1185">Reference proteome</keyword>
<reference evidence="5 6" key="1">
    <citation type="submission" date="2021-03" db="EMBL/GenBank/DDBJ databases">
        <title>Lysobacter sp. nov. isolated from soil of gangwondo yeongwol, south Korea.</title>
        <authorList>
            <person name="Kim K.R."/>
            <person name="Kim K.H."/>
            <person name="Jeon C.O."/>
        </authorList>
    </citation>
    <scope>NUCLEOTIDE SEQUENCE [LARGE SCALE GENOMIC DNA]</scope>
    <source>
        <strain evidence="5 6">R19</strain>
    </source>
</reference>
<dbReference type="PROSITE" id="PS01124">
    <property type="entry name" value="HTH_ARAC_FAMILY_2"/>
    <property type="match status" value="1"/>
</dbReference>
<dbReference type="RefSeq" id="WP_200610565.1">
    <property type="nucleotide sequence ID" value="NZ_CP071518.1"/>
</dbReference>
<dbReference type="SMART" id="SM00342">
    <property type="entry name" value="HTH_ARAC"/>
    <property type="match status" value="1"/>
</dbReference>
<accession>A0A974Y3G0</accession>
<dbReference type="GO" id="GO:0003700">
    <property type="term" value="F:DNA-binding transcription factor activity"/>
    <property type="evidence" value="ECO:0007669"/>
    <property type="project" value="InterPro"/>
</dbReference>
<name>A0A974Y3G0_9GAMM</name>
<dbReference type="Pfam" id="PF12833">
    <property type="entry name" value="HTH_18"/>
    <property type="match status" value="1"/>
</dbReference>
<keyword evidence="1" id="KW-0805">Transcription regulation</keyword>
<dbReference type="AlphaFoldDB" id="A0A974Y3G0"/>
<evidence type="ECO:0000256" key="1">
    <source>
        <dbReference type="ARBA" id="ARBA00023015"/>
    </source>
</evidence>